<protein>
    <recommendedName>
        <fullName evidence="1">Transposase IS4-like domain-containing protein</fullName>
    </recommendedName>
</protein>
<keyword evidence="3" id="KW-1185">Reference proteome</keyword>
<dbReference type="NCBIfam" id="NF033580">
    <property type="entry name" value="transpos_IS5_3"/>
    <property type="match status" value="1"/>
</dbReference>
<dbReference type="GO" id="GO:0003677">
    <property type="term" value="F:DNA binding"/>
    <property type="evidence" value="ECO:0007669"/>
    <property type="project" value="InterPro"/>
</dbReference>
<dbReference type="AlphaFoldDB" id="A0A9X0L6B3"/>
<organism evidence="2 3">
    <name type="scientific">Solirubrum puertoriconensis</name>
    <dbReference type="NCBI Taxonomy" id="1751427"/>
    <lineage>
        <taxon>Bacteria</taxon>
        <taxon>Pseudomonadati</taxon>
        <taxon>Bacteroidota</taxon>
        <taxon>Cytophagia</taxon>
        <taxon>Cytophagales</taxon>
    </lineage>
</organism>
<evidence type="ECO:0000313" key="2">
    <source>
        <dbReference type="EMBL" id="KUG09530.1"/>
    </source>
</evidence>
<name>A0A9X0L6B3_SOLP1</name>
<dbReference type="EMBL" id="LNAL01000003">
    <property type="protein sequence ID" value="KUG09530.1"/>
    <property type="molecule type" value="Genomic_DNA"/>
</dbReference>
<sequence>MPNAFPKWTAVYYYYRRWQQDGTLQRLNRALNEADRQAHGQEATPDVLCLDSQSVKLAPRIAEHRGTDGGKRVNGRKRQVLVDRNGRIWACRSHAANQHDSRGAAPILLERRHWGPRVTTIITDHAYRGHFTKGLLARGLRHEIGSRPPSAKGFVPAGCRWVVERTFAWLNFFRRLVMDYEYTPESHAAWILWANVSLCLNRLL</sequence>
<reference evidence="2 3" key="1">
    <citation type="submission" date="2015-11" db="EMBL/GenBank/DDBJ databases">
        <title>Solirubrum puertoriconensis gen. nov. an environmental bacteria isolated in Puerto Rico.</title>
        <authorList>
            <person name="Cuebas-Irizarry M.F."/>
            <person name="Montalvo-Rodriguez R."/>
        </authorList>
    </citation>
    <scope>NUCLEOTIDE SEQUENCE [LARGE SCALE GENOMIC DNA]</scope>
    <source>
        <strain evidence="2 3">MC1A</strain>
    </source>
</reference>
<dbReference type="GO" id="GO:0004803">
    <property type="term" value="F:transposase activity"/>
    <property type="evidence" value="ECO:0007669"/>
    <property type="project" value="InterPro"/>
</dbReference>
<accession>A0A9X0L6B3</accession>
<comment type="caution">
    <text evidence="2">The sequence shown here is derived from an EMBL/GenBank/DDBJ whole genome shotgun (WGS) entry which is preliminary data.</text>
</comment>
<proteinExistence type="predicted"/>
<feature type="domain" description="Transposase IS4-like" evidence="1">
    <location>
        <begin position="44"/>
        <end position="194"/>
    </location>
</feature>
<dbReference type="PANTHER" id="PTHR30007">
    <property type="entry name" value="PHP DOMAIN PROTEIN"/>
    <property type="match status" value="1"/>
</dbReference>
<evidence type="ECO:0000259" key="1">
    <source>
        <dbReference type="Pfam" id="PF01609"/>
    </source>
</evidence>
<dbReference type="Pfam" id="PF01609">
    <property type="entry name" value="DDE_Tnp_1"/>
    <property type="match status" value="1"/>
</dbReference>
<gene>
    <name evidence="2" type="ORF">ASU33_17625</name>
</gene>
<dbReference type="GO" id="GO:0006313">
    <property type="term" value="P:DNA transposition"/>
    <property type="evidence" value="ECO:0007669"/>
    <property type="project" value="InterPro"/>
</dbReference>
<evidence type="ECO:0000313" key="3">
    <source>
        <dbReference type="Proteomes" id="UP000054223"/>
    </source>
</evidence>
<dbReference type="InterPro" id="IPR002559">
    <property type="entry name" value="Transposase_11"/>
</dbReference>
<dbReference type="PANTHER" id="PTHR30007:SF0">
    <property type="entry name" value="TRANSPOSASE"/>
    <property type="match status" value="1"/>
</dbReference>
<dbReference type="Proteomes" id="UP000054223">
    <property type="component" value="Unassembled WGS sequence"/>
</dbReference>